<dbReference type="EMBL" id="BGZK01001764">
    <property type="protein sequence ID" value="GBP85865.1"/>
    <property type="molecule type" value="Genomic_DNA"/>
</dbReference>
<organism evidence="2 3">
    <name type="scientific">Eumeta variegata</name>
    <name type="common">Bagworm moth</name>
    <name type="synonym">Eumeta japonica</name>
    <dbReference type="NCBI Taxonomy" id="151549"/>
    <lineage>
        <taxon>Eukaryota</taxon>
        <taxon>Metazoa</taxon>
        <taxon>Ecdysozoa</taxon>
        <taxon>Arthropoda</taxon>
        <taxon>Hexapoda</taxon>
        <taxon>Insecta</taxon>
        <taxon>Pterygota</taxon>
        <taxon>Neoptera</taxon>
        <taxon>Endopterygota</taxon>
        <taxon>Lepidoptera</taxon>
        <taxon>Glossata</taxon>
        <taxon>Ditrysia</taxon>
        <taxon>Tineoidea</taxon>
        <taxon>Psychidae</taxon>
        <taxon>Oiketicinae</taxon>
        <taxon>Eumeta</taxon>
    </lineage>
</organism>
<dbReference type="AlphaFoldDB" id="A0A4C1ZH56"/>
<feature type="compositionally biased region" description="Basic and acidic residues" evidence="1">
    <location>
        <begin position="23"/>
        <end position="42"/>
    </location>
</feature>
<evidence type="ECO:0000313" key="3">
    <source>
        <dbReference type="Proteomes" id="UP000299102"/>
    </source>
</evidence>
<feature type="region of interest" description="Disordered" evidence="1">
    <location>
        <begin position="82"/>
        <end position="110"/>
    </location>
</feature>
<comment type="caution">
    <text evidence="2">The sequence shown here is derived from an EMBL/GenBank/DDBJ whole genome shotgun (WGS) entry which is preliminary data.</text>
</comment>
<keyword evidence="3" id="KW-1185">Reference proteome</keyword>
<feature type="compositionally biased region" description="Polar residues" evidence="1">
    <location>
        <begin position="84"/>
        <end position="98"/>
    </location>
</feature>
<accession>A0A4C1ZH56</accession>
<feature type="region of interest" description="Disordered" evidence="1">
    <location>
        <begin position="1"/>
        <end position="65"/>
    </location>
</feature>
<dbReference type="Proteomes" id="UP000299102">
    <property type="component" value="Unassembled WGS sequence"/>
</dbReference>
<feature type="compositionally biased region" description="Basic residues" evidence="1">
    <location>
        <begin position="99"/>
        <end position="110"/>
    </location>
</feature>
<proteinExistence type="predicted"/>
<sequence>MHVSARNDNTWMSRASDSPEEGEGWRAGRERGGSCNKIEKGKAGAHRKPSMIYDSGTERARTRPEGYATRVEQHHEAAGVSLFLTPSTPSSRANIQPTHQRRKKSDHGNR</sequence>
<reference evidence="2 3" key="1">
    <citation type="journal article" date="2019" name="Commun. Biol.">
        <title>The bagworm genome reveals a unique fibroin gene that provides high tensile strength.</title>
        <authorList>
            <person name="Kono N."/>
            <person name="Nakamura H."/>
            <person name="Ohtoshi R."/>
            <person name="Tomita M."/>
            <person name="Numata K."/>
            <person name="Arakawa K."/>
        </authorList>
    </citation>
    <scope>NUCLEOTIDE SEQUENCE [LARGE SCALE GENOMIC DNA]</scope>
</reference>
<feature type="compositionally biased region" description="Polar residues" evidence="1">
    <location>
        <begin position="1"/>
        <end position="16"/>
    </location>
</feature>
<name>A0A4C1ZH56_EUMVA</name>
<evidence type="ECO:0000256" key="1">
    <source>
        <dbReference type="SAM" id="MobiDB-lite"/>
    </source>
</evidence>
<protein>
    <submittedName>
        <fullName evidence="2">Uncharacterized protein</fullName>
    </submittedName>
</protein>
<gene>
    <name evidence="2" type="ORF">EVAR_65441_1</name>
</gene>
<evidence type="ECO:0000313" key="2">
    <source>
        <dbReference type="EMBL" id="GBP85865.1"/>
    </source>
</evidence>